<evidence type="ECO:0000256" key="8">
    <source>
        <dbReference type="ARBA" id="ARBA00023012"/>
    </source>
</evidence>
<evidence type="ECO:0000256" key="6">
    <source>
        <dbReference type="ARBA" id="ARBA00022777"/>
    </source>
</evidence>
<dbReference type="Pfam" id="PF02518">
    <property type="entry name" value="HATPase_c"/>
    <property type="match status" value="1"/>
</dbReference>
<gene>
    <name evidence="11" type="ORF">GRF59_20575</name>
</gene>
<evidence type="ECO:0000256" key="3">
    <source>
        <dbReference type="ARBA" id="ARBA00022553"/>
    </source>
</evidence>
<keyword evidence="7" id="KW-0067">ATP-binding</keyword>
<dbReference type="Pfam" id="PF00512">
    <property type="entry name" value="HisKA"/>
    <property type="match status" value="1"/>
</dbReference>
<dbReference type="InterPro" id="IPR000014">
    <property type="entry name" value="PAS"/>
</dbReference>
<dbReference type="InterPro" id="IPR035965">
    <property type="entry name" value="PAS-like_dom_sf"/>
</dbReference>
<dbReference type="Gene3D" id="1.10.287.130">
    <property type="match status" value="1"/>
</dbReference>
<accession>A0A7X3IM33</accession>
<evidence type="ECO:0000259" key="9">
    <source>
        <dbReference type="PROSITE" id="PS50109"/>
    </source>
</evidence>
<dbReference type="SUPFAM" id="SSF55785">
    <property type="entry name" value="PYP-like sensor domain (PAS domain)"/>
    <property type="match status" value="1"/>
</dbReference>
<dbReference type="Pfam" id="PF00989">
    <property type="entry name" value="PAS"/>
    <property type="match status" value="1"/>
</dbReference>
<dbReference type="InterPro" id="IPR003594">
    <property type="entry name" value="HATPase_dom"/>
</dbReference>
<evidence type="ECO:0000256" key="4">
    <source>
        <dbReference type="ARBA" id="ARBA00022679"/>
    </source>
</evidence>
<dbReference type="NCBIfam" id="TIGR00229">
    <property type="entry name" value="sensory_box"/>
    <property type="match status" value="1"/>
</dbReference>
<evidence type="ECO:0000256" key="7">
    <source>
        <dbReference type="ARBA" id="ARBA00022840"/>
    </source>
</evidence>
<dbReference type="Gene3D" id="3.30.565.10">
    <property type="entry name" value="Histidine kinase-like ATPase, C-terminal domain"/>
    <property type="match status" value="1"/>
</dbReference>
<dbReference type="InterPro" id="IPR036890">
    <property type="entry name" value="HATPase_C_sf"/>
</dbReference>
<dbReference type="InterPro" id="IPR000700">
    <property type="entry name" value="PAS-assoc_C"/>
</dbReference>
<comment type="caution">
    <text evidence="11">The sequence shown here is derived from an EMBL/GenBank/DDBJ whole genome shotgun (WGS) entry which is preliminary data.</text>
</comment>
<keyword evidence="8" id="KW-0902">Two-component regulatory system</keyword>
<dbReference type="SMART" id="SM00388">
    <property type="entry name" value="HisKA"/>
    <property type="match status" value="1"/>
</dbReference>
<organism evidence="11 12">
    <name type="scientific">Paenibacillus dendrobii</name>
    <dbReference type="NCBI Taxonomy" id="2691084"/>
    <lineage>
        <taxon>Bacteria</taxon>
        <taxon>Bacillati</taxon>
        <taxon>Bacillota</taxon>
        <taxon>Bacilli</taxon>
        <taxon>Bacillales</taxon>
        <taxon>Paenibacillaceae</taxon>
        <taxon>Paenibacillus</taxon>
    </lineage>
</organism>
<keyword evidence="6" id="KW-0418">Kinase</keyword>
<protein>
    <recommendedName>
        <fullName evidence="2">histidine kinase</fullName>
        <ecNumber evidence="2">2.7.13.3</ecNumber>
    </recommendedName>
</protein>
<name>A0A7X3IM33_9BACL</name>
<keyword evidence="12" id="KW-1185">Reference proteome</keyword>
<evidence type="ECO:0000256" key="5">
    <source>
        <dbReference type="ARBA" id="ARBA00022741"/>
    </source>
</evidence>
<dbReference type="GO" id="GO:0005524">
    <property type="term" value="F:ATP binding"/>
    <property type="evidence" value="ECO:0007669"/>
    <property type="project" value="UniProtKB-KW"/>
</dbReference>
<dbReference type="Proteomes" id="UP000460318">
    <property type="component" value="Unassembled WGS sequence"/>
</dbReference>
<evidence type="ECO:0000259" key="10">
    <source>
        <dbReference type="PROSITE" id="PS50113"/>
    </source>
</evidence>
<dbReference type="PANTHER" id="PTHR43065">
    <property type="entry name" value="SENSOR HISTIDINE KINASE"/>
    <property type="match status" value="1"/>
</dbReference>
<dbReference type="InterPro" id="IPR036097">
    <property type="entry name" value="HisK_dim/P_sf"/>
</dbReference>
<reference evidence="11 12" key="1">
    <citation type="submission" date="2019-12" db="EMBL/GenBank/DDBJ databases">
        <title>Paenibacillus sp. nov., an endophytic bacterium isolated from the stem of Dendrobium.</title>
        <authorList>
            <person name="Zhao R."/>
        </authorList>
    </citation>
    <scope>NUCLEOTIDE SEQUENCE [LARGE SCALE GENOMIC DNA]</scope>
    <source>
        <strain evidence="11 12">HJL G12</strain>
    </source>
</reference>
<dbReference type="GO" id="GO:0000155">
    <property type="term" value="F:phosphorelay sensor kinase activity"/>
    <property type="evidence" value="ECO:0007669"/>
    <property type="project" value="InterPro"/>
</dbReference>
<dbReference type="Gene3D" id="3.30.450.40">
    <property type="match status" value="1"/>
</dbReference>
<dbReference type="PROSITE" id="PS50113">
    <property type="entry name" value="PAC"/>
    <property type="match status" value="1"/>
</dbReference>
<dbReference type="PROSITE" id="PS50109">
    <property type="entry name" value="HIS_KIN"/>
    <property type="match status" value="1"/>
</dbReference>
<dbReference type="InterPro" id="IPR029016">
    <property type="entry name" value="GAF-like_dom_sf"/>
</dbReference>
<keyword evidence="3" id="KW-0597">Phosphoprotein</keyword>
<dbReference type="InterPro" id="IPR005467">
    <property type="entry name" value="His_kinase_dom"/>
</dbReference>
<dbReference type="InterPro" id="IPR003661">
    <property type="entry name" value="HisK_dim/P_dom"/>
</dbReference>
<dbReference type="InterPro" id="IPR004358">
    <property type="entry name" value="Sig_transdc_His_kin-like_C"/>
</dbReference>
<feature type="domain" description="Histidine kinase" evidence="9">
    <location>
        <begin position="330"/>
        <end position="531"/>
    </location>
</feature>
<keyword evidence="5" id="KW-0547">Nucleotide-binding</keyword>
<sequence length="532" mass="59923">MGGSLHRVDTAEAIALSKQYCRQTGIHADELPTFIRRNSHAELAVKLIKYREYIEVIHFFISKFLSSISGSPITIAVTDDQGYVLEFAGDPTIIKTVRHLGIEEGIQFNKDAGTNSIDLCLTYQQPFQLVGEDHYHTILHGLACYTAEFHSDKGEVLGTISLMTNIHFAHPHLLALLCTMADSVERELLLRRQNTQLQILNRFLLDTNFYGVIITDGTGSILEMNERCRSMLQLDDQAIFEETSVLSIGLISNYFQRAIERYEECIGMELCVNLQDGNHHYMLDVLPVYDNGNSIIRVVGTLRDITEMKRTEEMLRNTEKLVFAGQIAVGIAHEIRNPLTTVKGMLQLSGKGTHLRHYDLIMSELERMNLIVSEFLILGKPQVVQFREERCMPILEEVLNLFEIQAALSCITLNCTMNADHMIRCDRNQIKQVFMNILKNAVEALPFGGSVQIELDDEAGYQLIRFTDDGIGMTEEVLGRIGEPFHTTKADGNGLGMMIVKKIIEAHAGRLVITSRVNEGTTVDIYLPISKT</sequence>
<keyword evidence="4" id="KW-0808">Transferase</keyword>
<dbReference type="PANTHER" id="PTHR43065:SF34">
    <property type="entry name" value="SPORULATION KINASE A"/>
    <property type="match status" value="1"/>
</dbReference>
<dbReference type="EMBL" id="WUBI01000003">
    <property type="protein sequence ID" value="MWV46018.1"/>
    <property type="molecule type" value="Genomic_DNA"/>
</dbReference>
<dbReference type="SUPFAM" id="SSF47384">
    <property type="entry name" value="Homodimeric domain of signal transducing histidine kinase"/>
    <property type="match status" value="1"/>
</dbReference>
<evidence type="ECO:0000256" key="1">
    <source>
        <dbReference type="ARBA" id="ARBA00000085"/>
    </source>
</evidence>
<dbReference type="SMART" id="SM00387">
    <property type="entry name" value="HATPase_c"/>
    <property type="match status" value="1"/>
</dbReference>
<dbReference type="Gene3D" id="3.30.450.20">
    <property type="entry name" value="PAS domain"/>
    <property type="match status" value="1"/>
</dbReference>
<dbReference type="PRINTS" id="PR00344">
    <property type="entry name" value="BCTRLSENSOR"/>
</dbReference>
<dbReference type="AlphaFoldDB" id="A0A7X3IM33"/>
<feature type="domain" description="PAC" evidence="10">
    <location>
        <begin position="266"/>
        <end position="317"/>
    </location>
</feature>
<dbReference type="SUPFAM" id="SSF55874">
    <property type="entry name" value="ATPase domain of HSP90 chaperone/DNA topoisomerase II/histidine kinase"/>
    <property type="match status" value="1"/>
</dbReference>
<evidence type="ECO:0000256" key="2">
    <source>
        <dbReference type="ARBA" id="ARBA00012438"/>
    </source>
</evidence>
<proteinExistence type="predicted"/>
<evidence type="ECO:0000313" key="11">
    <source>
        <dbReference type="EMBL" id="MWV46018.1"/>
    </source>
</evidence>
<comment type="catalytic activity">
    <reaction evidence="1">
        <text>ATP + protein L-histidine = ADP + protein N-phospho-L-histidine.</text>
        <dbReference type="EC" id="2.7.13.3"/>
    </reaction>
</comment>
<dbReference type="EC" id="2.7.13.3" evidence="2"/>
<dbReference type="CDD" id="cd00082">
    <property type="entry name" value="HisKA"/>
    <property type="match status" value="1"/>
</dbReference>
<evidence type="ECO:0000313" key="12">
    <source>
        <dbReference type="Proteomes" id="UP000460318"/>
    </source>
</evidence>
<dbReference type="InterPro" id="IPR013767">
    <property type="entry name" value="PAS_fold"/>
</dbReference>
<dbReference type="RefSeq" id="WP_160499592.1">
    <property type="nucleotide sequence ID" value="NZ_WUBI01000003.1"/>
</dbReference>
<dbReference type="GO" id="GO:0006355">
    <property type="term" value="P:regulation of DNA-templated transcription"/>
    <property type="evidence" value="ECO:0007669"/>
    <property type="project" value="InterPro"/>
</dbReference>